<name>A0A518IV65_9BACT</name>
<protein>
    <submittedName>
        <fullName evidence="4">FG-GAP repeat protein</fullName>
    </submittedName>
</protein>
<dbReference type="RefSeq" id="WP_197452637.1">
    <property type="nucleotide sequence ID" value="NZ_CP036318.1"/>
</dbReference>
<evidence type="ECO:0000313" key="4">
    <source>
        <dbReference type="EMBL" id="QDV56981.1"/>
    </source>
</evidence>
<dbReference type="AlphaFoldDB" id="A0A518IV65"/>
<keyword evidence="5" id="KW-1185">Reference proteome</keyword>
<dbReference type="EMBL" id="CP036318">
    <property type="protein sequence ID" value="QDV56981.1"/>
    <property type="molecule type" value="Genomic_DNA"/>
</dbReference>
<evidence type="ECO:0000256" key="1">
    <source>
        <dbReference type="ARBA" id="ARBA00022729"/>
    </source>
</evidence>
<keyword evidence="1" id="KW-0732">Signal</keyword>
<dbReference type="Gene3D" id="2.130.10.130">
    <property type="entry name" value="Integrin alpha, N-terminal"/>
    <property type="match status" value="2"/>
</dbReference>
<accession>A0A518IV65</accession>
<feature type="compositionally biased region" description="Polar residues" evidence="2">
    <location>
        <begin position="18"/>
        <end position="28"/>
    </location>
</feature>
<organism evidence="4 5">
    <name type="scientific">Rosistilla oblonga</name>
    <dbReference type="NCBI Taxonomy" id="2527990"/>
    <lineage>
        <taxon>Bacteria</taxon>
        <taxon>Pseudomonadati</taxon>
        <taxon>Planctomycetota</taxon>
        <taxon>Planctomycetia</taxon>
        <taxon>Pirellulales</taxon>
        <taxon>Pirellulaceae</taxon>
        <taxon>Rosistilla</taxon>
    </lineage>
</organism>
<dbReference type="Pfam" id="PF07593">
    <property type="entry name" value="UnbV_ASPIC"/>
    <property type="match status" value="1"/>
</dbReference>
<gene>
    <name evidence="4" type="ORF">Mal33_29820</name>
</gene>
<dbReference type="SUPFAM" id="SSF69318">
    <property type="entry name" value="Integrin alpha N-terminal domain"/>
    <property type="match status" value="1"/>
</dbReference>
<feature type="domain" description="ASPIC/UnbV" evidence="3">
    <location>
        <begin position="484"/>
        <end position="547"/>
    </location>
</feature>
<evidence type="ECO:0000259" key="3">
    <source>
        <dbReference type="Pfam" id="PF07593"/>
    </source>
</evidence>
<dbReference type="Proteomes" id="UP000316770">
    <property type="component" value="Chromosome"/>
</dbReference>
<dbReference type="InterPro" id="IPR027039">
    <property type="entry name" value="Crtac1"/>
</dbReference>
<proteinExistence type="predicted"/>
<reference evidence="4 5" key="1">
    <citation type="submission" date="2019-02" db="EMBL/GenBank/DDBJ databases">
        <title>Deep-cultivation of Planctomycetes and their phenomic and genomic characterization uncovers novel biology.</title>
        <authorList>
            <person name="Wiegand S."/>
            <person name="Jogler M."/>
            <person name="Boedeker C."/>
            <person name="Pinto D."/>
            <person name="Vollmers J."/>
            <person name="Rivas-Marin E."/>
            <person name="Kohn T."/>
            <person name="Peeters S.H."/>
            <person name="Heuer A."/>
            <person name="Rast P."/>
            <person name="Oberbeckmann S."/>
            <person name="Bunk B."/>
            <person name="Jeske O."/>
            <person name="Meyerdierks A."/>
            <person name="Storesund J.E."/>
            <person name="Kallscheuer N."/>
            <person name="Luecker S."/>
            <person name="Lage O.M."/>
            <person name="Pohl T."/>
            <person name="Merkel B.J."/>
            <person name="Hornburger P."/>
            <person name="Mueller R.-W."/>
            <person name="Bruemmer F."/>
            <person name="Labrenz M."/>
            <person name="Spormann A.M."/>
            <person name="Op den Camp H."/>
            <person name="Overmann J."/>
            <person name="Amann R."/>
            <person name="Jetten M.S.M."/>
            <person name="Mascher T."/>
            <person name="Medema M.H."/>
            <person name="Devos D.P."/>
            <person name="Kaster A.-K."/>
            <person name="Ovreas L."/>
            <person name="Rohde M."/>
            <person name="Galperin M.Y."/>
            <person name="Jogler C."/>
        </authorList>
    </citation>
    <scope>NUCLEOTIDE SEQUENCE [LARGE SCALE GENOMIC DNA]</scope>
    <source>
        <strain evidence="4 5">Mal33</strain>
    </source>
</reference>
<dbReference type="InterPro" id="IPR013517">
    <property type="entry name" value="FG-GAP"/>
</dbReference>
<feature type="region of interest" description="Disordered" evidence="2">
    <location>
        <begin position="1"/>
        <end position="28"/>
    </location>
</feature>
<dbReference type="Pfam" id="PF13517">
    <property type="entry name" value="FG-GAP_3"/>
    <property type="match status" value="3"/>
</dbReference>
<sequence>MSDVAADATVVRSEDATIPSQSPRVLGSSSGSVDDWFLDVTKQLGLESTYSDGSSGGCYQLLESVGGGVGCIDYDRDGWVDLFFPGGGILSSSSQGIAVSGSPNALYANRFSEEFENVSLQAGLSDSSIFTHGCTAADIDSDGFSDLIVAGYQGVLVWINNGDGTFQEQARELGIQSKRWNVTACAADYDGDQMVDIYLLTYADWTSDPDRRCTNDNGLRDICGPTLFSGSQDLLFNNQQGMFVDATDEVGLVAANRGLGIVAADLDANGTIDFAVVNDVEENQLYMNSDSTRFDERGQLLGIAYSDTGEREGSMGIDLGDYNSDGFPDLWYTNYSHQDNALLRNVQGNGFVHSAGLLGLQGGSRQWVGFGTTFCDFDHDGWDDLFVLNGHVAYERLDSPYYQPAQLFKNRDGERFEELASRTGAYFAVHRAGRGAATVDFDNDGALDLVCVHQNEPAVLLKNQNKATAWLQLELVGTLSERSAVGAKATIQFGDRKLTRWGIGGGSYLSHSDPRLLFPLKNVESVSVVVTWLGGATETFANLDPNRCHVLVQGRGVDAL</sequence>
<dbReference type="PANTHER" id="PTHR16026:SF0">
    <property type="entry name" value="CARTILAGE ACIDIC PROTEIN 1"/>
    <property type="match status" value="1"/>
</dbReference>
<evidence type="ECO:0000313" key="5">
    <source>
        <dbReference type="Proteomes" id="UP000316770"/>
    </source>
</evidence>
<dbReference type="PANTHER" id="PTHR16026">
    <property type="entry name" value="CARTILAGE ACIDIC PROTEIN 1"/>
    <property type="match status" value="1"/>
</dbReference>
<dbReference type="InterPro" id="IPR011519">
    <property type="entry name" value="UnbV_ASPIC"/>
</dbReference>
<evidence type="ECO:0000256" key="2">
    <source>
        <dbReference type="SAM" id="MobiDB-lite"/>
    </source>
</evidence>
<dbReference type="InterPro" id="IPR028994">
    <property type="entry name" value="Integrin_alpha_N"/>
</dbReference>